<keyword evidence="6" id="KW-0687">Ribonucleoprotein</keyword>
<dbReference type="STRING" id="554155.C5FDK8"/>
<dbReference type="Pfam" id="PF04158">
    <property type="entry name" value="Sof1"/>
    <property type="match status" value="1"/>
</dbReference>
<dbReference type="PANTHER" id="PTHR22851:SF0">
    <property type="entry name" value="DDB1- AND CUL4-ASSOCIATED FACTOR 13"/>
    <property type="match status" value="1"/>
</dbReference>
<name>C5FDK8_ARTOC</name>
<dbReference type="FunFam" id="2.130.10.10:FF:000657">
    <property type="entry name" value="U3 small nucleolar RNA associated protein"/>
    <property type="match status" value="1"/>
</dbReference>
<dbReference type="GeneID" id="9223483"/>
<feature type="domain" description="Sof1-like protein" evidence="9">
    <location>
        <begin position="403"/>
        <end position="488"/>
    </location>
</feature>
<dbReference type="FunFam" id="2.130.10.10:FF:000743">
    <property type="entry name" value="U3 small nucleolar RNA associated protein"/>
    <property type="match status" value="1"/>
</dbReference>
<gene>
    <name evidence="10" type="ORF">MCYG_00692</name>
</gene>
<evidence type="ECO:0000256" key="7">
    <source>
        <dbReference type="PROSITE-ProRule" id="PRU00221"/>
    </source>
</evidence>
<protein>
    <submittedName>
        <fullName evidence="10">U3 small nucleolar RNA associated protein</fullName>
    </submittedName>
</protein>
<dbReference type="HOGENOM" id="CLU_033999_0_0_1"/>
<keyword evidence="11" id="KW-1185">Reference proteome</keyword>
<dbReference type="PANTHER" id="PTHR22851">
    <property type="entry name" value="U3 SMALL NUCLEOLAR RNA U3 SNORNA ASSOCIATED PROTEIN"/>
    <property type="match status" value="1"/>
</dbReference>
<dbReference type="Proteomes" id="UP000002035">
    <property type="component" value="Unassembled WGS sequence"/>
</dbReference>
<dbReference type="InterPro" id="IPR020472">
    <property type="entry name" value="WD40_PAC1"/>
</dbReference>
<evidence type="ECO:0000256" key="1">
    <source>
        <dbReference type="ARBA" id="ARBA00004604"/>
    </source>
</evidence>
<dbReference type="OMA" id="EDHNAYI"/>
<dbReference type="PROSITE" id="PS50082">
    <property type="entry name" value="WD_REPEATS_2"/>
    <property type="match status" value="3"/>
</dbReference>
<dbReference type="CDD" id="cd00200">
    <property type="entry name" value="WD40"/>
    <property type="match status" value="1"/>
</dbReference>
<feature type="repeat" description="WD" evidence="7">
    <location>
        <begin position="370"/>
        <end position="401"/>
    </location>
</feature>
<dbReference type="InterPro" id="IPR001680">
    <property type="entry name" value="WD40_rpt"/>
</dbReference>
<dbReference type="InterPro" id="IPR036322">
    <property type="entry name" value="WD40_repeat_dom_sf"/>
</dbReference>
<dbReference type="VEuPathDB" id="FungiDB:MCYG_00692"/>
<dbReference type="EMBL" id="DS995701">
    <property type="protein sequence ID" value="EEQ27804.1"/>
    <property type="molecule type" value="Genomic_DNA"/>
</dbReference>
<sequence length="493" mass="56010">MRELLSACFGRKVEAGGFRRRSEHSFPVMDFFFFTLSMLKEEDGRKMSARDLTLSRSAAMQQTPGTNVQRVQRNIDPSQHPFERAREYTRALNAVKMERIFASPFIAQLGNGHVDGVYSMAKDPISLERFASGSGDGVVKIWDLTTRDEIWHVQAHENIVKGMCWTSDRKLLSCASDKTVKLFDPYNTPAESTPLATYLGQGAFTSVSHHETHPSFAASSSVISIYDLSRPSSTPSETLSWPTSTDTITSIAFNRTETSILGSTATDRSIVMYDLRTSSPVSKVILTLASNAISWNPMEAFNFAVANEDHNIYIFDMRKMDRALNVLKDHVAAVMDVEFSPTGEELVSASYDRTIRLWNRDKGHSRDVYHTKRMQRVFSAKFTPDNNYVLSGSDDGNIRLWRANASSRGGIKSAKERQKLQYDEALKRRYAHMPEIRRIKRHRHLPKAIKKAGEIKGEEIKALKRREENVRKNSKVVKPRRSEREKMVLTTEK</sequence>
<evidence type="ECO:0000256" key="4">
    <source>
        <dbReference type="ARBA" id="ARBA00022737"/>
    </source>
</evidence>
<dbReference type="OrthoDB" id="10249065at2759"/>
<feature type="compositionally biased region" description="Basic and acidic residues" evidence="8">
    <location>
        <begin position="480"/>
        <end position="493"/>
    </location>
</feature>
<dbReference type="InterPro" id="IPR007287">
    <property type="entry name" value="Sof1"/>
</dbReference>
<feature type="repeat" description="WD" evidence="7">
    <location>
        <begin position="110"/>
        <end position="152"/>
    </location>
</feature>
<dbReference type="GO" id="GO:0032040">
    <property type="term" value="C:small-subunit processome"/>
    <property type="evidence" value="ECO:0007669"/>
    <property type="project" value="TreeGrafter"/>
</dbReference>
<dbReference type="SUPFAM" id="SSF50978">
    <property type="entry name" value="WD40 repeat-like"/>
    <property type="match status" value="1"/>
</dbReference>
<dbReference type="GO" id="GO:0000462">
    <property type="term" value="P:maturation of SSU-rRNA from tricistronic rRNA transcript (SSU-rRNA, 5.8S rRNA, LSU-rRNA)"/>
    <property type="evidence" value="ECO:0007669"/>
    <property type="project" value="TreeGrafter"/>
</dbReference>
<reference evidence="11" key="1">
    <citation type="journal article" date="2012" name="MBio">
        <title>Comparative genome analysis of Trichophyton rubrum and related dermatophytes reveals candidate genes involved in infection.</title>
        <authorList>
            <person name="Martinez D.A."/>
            <person name="Oliver B.G."/>
            <person name="Graeser Y."/>
            <person name="Goldberg J.M."/>
            <person name="Li W."/>
            <person name="Martinez-Rossi N.M."/>
            <person name="Monod M."/>
            <person name="Shelest E."/>
            <person name="Barton R.C."/>
            <person name="Birch E."/>
            <person name="Brakhage A.A."/>
            <person name="Chen Z."/>
            <person name="Gurr S.J."/>
            <person name="Heiman D."/>
            <person name="Heitman J."/>
            <person name="Kosti I."/>
            <person name="Rossi A."/>
            <person name="Saif S."/>
            <person name="Samalova M."/>
            <person name="Saunders C.W."/>
            <person name="Shea T."/>
            <person name="Summerbell R.C."/>
            <person name="Xu J."/>
            <person name="Young S."/>
            <person name="Zeng Q."/>
            <person name="Birren B.W."/>
            <person name="Cuomo C.A."/>
            <person name="White T.C."/>
        </authorList>
    </citation>
    <scope>NUCLEOTIDE SEQUENCE [LARGE SCALE GENOMIC DNA]</scope>
    <source>
        <strain evidence="11">ATCC MYA-4605 / CBS 113480</strain>
    </source>
</reference>
<dbReference type="InterPro" id="IPR051733">
    <property type="entry name" value="WD_repeat_DCAF13/WDSOF1"/>
</dbReference>
<dbReference type="eggNOG" id="KOG0268">
    <property type="taxonomic scope" value="Eukaryota"/>
</dbReference>
<dbReference type="Gene3D" id="2.130.10.10">
    <property type="entry name" value="YVTN repeat-like/Quinoprotein amine dehydrogenase"/>
    <property type="match status" value="2"/>
</dbReference>
<evidence type="ECO:0000256" key="5">
    <source>
        <dbReference type="ARBA" id="ARBA00023242"/>
    </source>
</evidence>
<dbReference type="Pfam" id="PF00400">
    <property type="entry name" value="WD40"/>
    <property type="match status" value="4"/>
</dbReference>
<proteinExistence type="inferred from homology"/>
<feature type="region of interest" description="Disordered" evidence="8">
    <location>
        <begin position="470"/>
        <end position="493"/>
    </location>
</feature>
<organism evidence="10 11">
    <name type="scientific">Arthroderma otae (strain ATCC MYA-4605 / CBS 113480)</name>
    <name type="common">Microsporum canis</name>
    <dbReference type="NCBI Taxonomy" id="554155"/>
    <lineage>
        <taxon>Eukaryota</taxon>
        <taxon>Fungi</taxon>
        <taxon>Dikarya</taxon>
        <taxon>Ascomycota</taxon>
        <taxon>Pezizomycotina</taxon>
        <taxon>Eurotiomycetes</taxon>
        <taxon>Eurotiomycetidae</taxon>
        <taxon>Onygenales</taxon>
        <taxon>Arthrodermataceae</taxon>
        <taxon>Microsporum</taxon>
    </lineage>
</organism>
<dbReference type="SMART" id="SM00320">
    <property type="entry name" value="WD40"/>
    <property type="match status" value="7"/>
</dbReference>
<evidence type="ECO:0000256" key="3">
    <source>
        <dbReference type="ARBA" id="ARBA00022574"/>
    </source>
</evidence>
<dbReference type="RefSeq" id="XP_002850588.1">
    <property type="nucleotide sequence ID" value="XM_002850542.1"/>
</dbReference>
<keyword evidence="5" id="KW-0539">Nucleus</keyword>
<dbReference type="PRINTS" id="PR00320">
    <property type="entry name" value="GPROTEINBRPT"/>
</dbReference>
<keyword evidence="4" id="KW-0677">Repeat</keyword>
<keyword evidence="3 7" id="KW-0853">WD repeat</keyword>
<evidence type="ECO:0000256" key="8">
    <source>
        <dbReference type="SAM" id="MobiDB-lite"/>
    </source>
</evidence>
<evidence type="ECO:0000313" key="11">
    <source>
        <dbReference type="Proteomes" id="UP000002035"/>
    </source>
</evidence>
<feature type="repeat" description="WD" evidence="7">
    <location>
        <begin position="327"/>
        <end position="368"/>
    </location>
</feature>
<evidence type="ECO:0000259" key="9">
    <source>
        <dbReference type="Pfam" id="PF04158"/>
    </source>
</evidence>
<accession>C5FDK8</accession>
<dbReference type="AlphaFoldDB" id="C5FDK8"/>
<comment type="similarity">
    <text evidence="2">Belongs to the WD repeat DCAF13/WDSOF1 family.</text>
</comment>
<evidence type="ECO:0000313" key="10">
    <source>
        <dbReference type="EMBL" id="EEQ27804.1"/>
    </source>
</evidence>
<dbReference type="InterPro" id="IPR015943">
    <property type="entry name" value="WD40/YVTN_repeat-like_dom_sf"/>
</dbReference>
<evidence type="ECO:0000256" key="6">
    <source>
        <dbReference type="ARBA" id="ARBA00023274"/>
    </source>
</evidence>
<comment type="subcellular location">
    <subcellularLocation>
        <location evidence="1">Nucleus</location>
        <location evidence="1">Nucleolus</location>
    </subcellularLocation>
</comment>
<evidence type="ECO:0000256" key="2">
    <source>
        <dbReference type="ARBA" id="ARBA00005649"/>
    </source>
</evidence>
<dbReference type="PROSITE" id="PS50294">
    <property type="entry name" value="WD_REPEATS_REGION"/>
    <property type="match status" value="3"/>
</dbReference>